<feature type="transmembrane region" description="Helical" evidence="6">
    <location>
        <begin position="195"/>
        <end position="212"/>
    </location>
</feature>
<feature type="domain" description="EamA" evidence="7">
    <location>
        <begin position="157"/>
        <end position="300"/>
    </location>
</feature>
<dbReference type="SUPFAM" id="SSF103481">
    <property type="entry name" value="Multidrug resistance efflux transporter EmrE"/>
    <property type="match status" value="2"/>
</dbReference>
<dbReference type="InterPro" id="IPR050638">
    <property type="entry name" value="AA-Vitamin_Transporters"/>
</dbReference>
<feature type="transmembrane region" description="Helical" evidence="6">
    <location>
        <begin position="284"/>
        <end position="301"/>
    </location>
</feature>
<dbReference type="EMBL" id="JBHRTI010000004">
    <property type="protein sequence ID" value="MFC3148254.1"/>
    <property type="molecule type" value="Genomic_DNA"/>
</dbReference>
<feature type="transmembrane region" description="Helical" evidence="6">
    <location>
        <begin position="256"/>
        <end position="278"/>
    </location>
</feature>
<comment type="similarity">
    <text evidence="2">Belongs to the EamA transporter family.</text>
</comment>
<evidence type="ECO:0000259" key="7">
    <source>
        <dbReference type="Pfam" id="PF00892"/>
    </source>
</evidence>
<dbReference type="Pfam" id="PF00892">
    <property type="entry name" value="EamA"/>
    <property type="match status" value="2"/>
</dbReference>
<organism evidence="8 9">
    <name type="scientific">Piscinibacterium candidicorallinum</name>
    <dbReference type="NCBI Taxonomy" id="1793872"/>
    <lineage>
        <taxon>Bacteria</taxon>
        <taxon>Pseudomonadati</taxon>
        <taxon>Pseudomonadota</taxon>
        <taxon>Betaproteobacteria</taxon>
        <taxon>Burkholderiales</taxon>
        <taxon>Piscinibacterium</taxon>
    </lineage>
</organism>
<feature type="transmembrane region" description="Helical" evidence="6">
    <location>
        <begin position="37"/>
        <end position="59"/>
    </location>
</feature>
<evidence type="ECO:0000313" key="8">
    <source>
        <dbReference type="EMBL" id="MFC3148254.1"/>
    </source>
</evidence>
<dbReference type="InterPro" id="IPR000620">
    <property type="entry name" value="EamA_dom"/>
</dbReference>
<proteinExistence type="inferred from homology"/>
<dbReference type="PANTHER" id="PTHR32322">
    <property type="entry name" value="INNER MEMBRANE TRANSPORTER"/>
    <property type="match status" value="1"/>
</dbReference>
<dbReference type="Proteomes" id="UP001595556">
    <property type="component" value="Unassembled WGS sequence"/>
</dbReference>
<name>A0ABV7H6W3_9BURK</name>
<evidence type="ECO:0000256" key="5">
    <source>
        <dbReference type="ARBA" id="ARBA00023136"/>
    </source>
</evidence>
<evidence type="ECO:0000256" key="1">
    <source>
        <dbReference type="ARBA" id="ARBA00004141"/>
    </source>
</evidence>
<keyword evidence="4 6" id="KW-1133">Transmembrane helix</keyword>
<feature type="transmembrane region" description="Helical" evidence="6">
    <location>
        <begin position="224"/>
        <end position="244"/>
    </location>
</feature>
<feature type="transmembrane region" description="Helical" evidence="6">
    <location>
        <begin position="97"/>
        <end position="120"/>
    </location>
</feature>
<keyword evidence="5 6" id="KW-0472">Membrane</keyword>
<comment type="caution">
    <text evidence="8">The sequence shown here is derived from an EMBL/GenBank/DDBJ whole genome shotgun (WGS) entry which is preliminary data.</text>
</comment>
<sequence length="306" mass="33247">MNNNLTLRVAFLLTLPPLMWAANAVVGRMAVGVVPPVLLNLLRWTVVALLLLPLAWPVLRQPQLIRERWQHLSILGLLGMGSYNALQYLALHTSTPLNVTLIAASSPVWMLAIGAVFYKVQPRREDLIGAALSLAGVVLVISRGELDRLLSISFVVGDLLMLAAIISWGFYSWLLARPPAHMQGAARPKWDWAQFLWVQTMFGLGWCVLSAGTELAVSGEEIHWSPWVPVLLLFIAIGPSLIAYRCWGLGVASVGPAITAFFGNLTPLFAAVLSAALLGELPRLYHGLAFALIVAGIVVSARKKPV</sequence>
<feature type="domain" description="EamA" evidence="7">
    <location>
        <begin position="10"/>
        <end position="141"/>
    </location>
</feature>
<evidence type="ECO:0000256" key="4">
    <source>
        <dbReference type="ARBA" id="ARBA00022989"/>
    </source>
</evidence>
<dbReference type="RefSeq" id="WP_377304013.1">
    <property type="nucleotide sequence ID" value="NZ_CP180191.1"/>
</dbReference>
<feature type="transmembrane region" description="Helical" evidence="6">
    <location>
        <begin position="127"/>
        <end position="144"/>
    </location>
</feature>
<evidence type="ECO:0000256" key="6">
    <source>
        <dbReference type="SAM" id="Phobius"/>
    </source>
</evidence>
<evidence type="ECO:0000313" key="9">
    <source>
        <dbReference type="Proteomes" id="UP001595556"/>
    </source>
</evidence>
<comment type="subcellular location">
    <subcellularLocation>
        <location evidence="1">Membrane</location>
        <topology evidence="1">Multi-pass membrane protein</topology>
    </subcellularLocation>
</comment>
<evidence type="ECO:0000256" key="2">
    <source>
        <dbReference type="ARBA" id="ARBA00007362"/>
    </source>
</evidence>
<gene>
    <name evidence="8" type="ORF">ACFOEN_11440</name>
</gene>
<feature type="transmembrane region" description="Helical" evidence="6">
    <location>
        <begin position="150"/>
        <end position="174"/>
    </location>
</feature>
<dbReference type="PANTHER" id="PTHR32322:SF2">
    <property type="entry name" value="EAMA DOMAIN-CONTAINING PROTEIN"/>
    <property type="match status" value="1"/>
</dbReference>
<feature type="transmembrane region" description="Helical" evidence="6">
    <location>
        <begin position="71"/>
        <end position="91"/>
    </location>
</feature>
<protein>
    <submittedName>
        <fullName evidence="8">DMT family transporter</fullName>
    </submittedName>
</protein>
<dbReference type="InterPro" id="IPR037185">
    <property type="entry name" value="EmrE-like"/>
</dbReference>
<keyword evidence="9" id="KW-1185">Reference proteome</keyword>
<keyword evidence="3 6" id="KW-0812">Transmembrane</keyword>
<accession>A0ABV7H6W3</accession>
<evidence type="ECO:0000256" key="3">
    <source>
        <dbReference type="ARBA" id="ARBA00022692"/>
    </source>
</evidence>
<reference evidence="9" key="1">
    <citation type="journal article" date="2019" name="Int. J. Syst. Evol. Microbiol.">
        <title>The Global Catalogue of Microorganisms (GCM) 10K type strain sequencing project: providing services to taxonomists for standard genome sequencing and annotation.</title>
        <authorList>
            <consortium name="The Broad Institute Genomics Platform"/>
            <consortium name="The Broad Institute Genome Sequencing Center for Infectious Disease"/>
            <person name="Wu L."/>
            <person name="Ma J."/>
        </authorList>
    </citation>
    <scope>NUCLEOTIDE SEQUENCE [LARGE SCALE GENOMIC DNA]</scope>
    <source>
        <strain evidence="9">KCTC 52168</strain>
    </source>
</reference>